<dbReference type="GO" id="GO:0004888">
    <property type="term" value="F:transmembrane signaling receptor activity"/>
    <property type="evidence" value="ECO:0007669"/>
    <property type="project" value="InterPro"/>
</dbReference>
<gene>
    <name evidence="8" type="ORF">JN12_00833</name>
</gene>
<dbReference type="SUPFAM" id="SSF58104">
    <property type="entry name" value="Methyl-accepting chemotaxis protein (MCP) signaling domain"/>
    <property type="match status" value="1"/>
</dbReference>
<dbReference type="OrthoDB" id="9791237at2"/>
<dbReference type="Pfam" id="PF00672">
    <property type="entry name" value="HAMP"/>
    <property type="match status" value="1"/>
</dbReference>
<reference evidence="8 9" key="1">
    <citation type="submission" date="2019-07" db="EMBL/GenBank/DDBJ databases">
        <title>Genomic Encyclopedia of Archaeal and Bacterial Type Strains, Phase II (KMG-II): from individual species to whole genera.</title>
        <authorList>
            <person name="Goeker M."/>
        </authorList>
    </citation>
    <scope>NUCLEOTIDE SEQUENCE [LARGE SCALE GENOMIC DNA]</scope>
    <source>
        <strain evidence="8 9">ATCC BAA-1139</strain>
    </source>
</reference>
<dbReference type="CDD" id="cd06225">
    <property type="entry name" value="HAMP"/>
    <property type="match status" value="1"/>
</dbReference>
<evidence type="ECO:0000256" key="3">
    <source>
        <dbReference type="ARBA" id="ARBA00029447"/>
    </source>
</evidence>
<dbReference type="FunFam" id="1.10.287.950:FF:000001">
    <property type="entry name" value="Methyl-accepting chemotaxis sensory transducer"/>
    <property type="match status" value="1"/>
</dbReference>
<evidence type="ECO:0000259" key="7">
    <source>
        <dbReference type="PROSITE" id="PS50885"/>
    </source>
</evidence>
<dbReference type="EMBL" id="VLLN01000004">
    <property type="protein sequence ID" value="TWJ32394.1"/>
    <property type="molecule type" value="Genomic_DNA"/>
</dbReference>
<dbReference type="CDD" id="cd11386">
    <property type="entry name" value="MCP_signal"/>
    <property type="match status" value="1"/>
</dbReference>
<dbReference type="AlphaFoldDB" id="A0A562WSJ5"/>
<evidence type="ECO:0000256" key="1">
    <source>
        <dbReference type="ARBA" id="ARBA00004370"/>
    </source>
</evidence>
<dbReference type="Pfam" id="PF12729">
    <property type="entry name" value="4HB_MCP_1"/>
    <property type="match status" value="1"/>
</dbReference>
<dbReference type="SMART" id="SM00283">
    <property type="entry name" value="MA"/>
    <property type="match status" value="1"/>
</dbReference>
<keyword evidence="5" id="KW-0812">Transmembrane</keyword>
<dbReference type="InterPro" id="IPR004090">
    <property type="entry name" value="Chemotax_Me-accpt_rcpt"/>
</dbReference>
<comment type="subcellular location">
    <subcellularLocation>
        <location evidence="1">Membrane</location>
    </subcellularLocation>
</comment>
<comment type="similarity">
    <text evidence="3">Belongs to the methyl-accepting chemotaxis (MCP) protein family.</text>
</comment>
<dbReference type="SMART" id="SM00304">
    <property type="entry name" value="HAMP"/>
    <property type="match status" value="1"/>
</dbReference>
<dbReference type="PROSITE" id="PS50111">
    <property type="entry name" value="CHEMOTAXIS_TRANSDUC_2"/>
    <property type="match status" value="1"/>
</dbReference>
<dbReference type="RefSeq" id="WP_145018659.1">
    <property type="nucleotide sequence ID" value="NZ_VLLN01000004.1"/>
</dbReference>
<organism evidence="8 9">
    <name type="scientific">Geobacter argillaceus</name>
    <dbReference type="NCBI Taxonomy" id="345631"/>
    <lineage>
        <taxon>Bacteria</taxon>
        <taxon>Pseudomonadati</taxon>
        <taxon>Thermodesulfobacteriota</taxon>
        <taxon>Desulfuromonadia</taxon>
        <taxon>Geobacterales</taxon>
        <taxon>Geobacteraceae</taxon>
        <taxon>Geobacter</taxon>
    </lineage>
</organism>
<dbReference type="PANTHER" id="PTHR32089:SF112">
    <property type="entry name" value="LYSOZYME-LIKE PROTEIN-RELATED"/>
    <property type="match status" value="1"/>
</dbReference>
<dbReference type="PRINTS" id="PR00260">
    <property type="entry name" value="CHEMTRNSDUCR"/>
</dbReference>
<keyword evidence="9" id="KW-1185">Reference proteome</keyword>
<keyword evidence="5" id="KW-0472">Membrane</keyword>
<dbReference type="PANTHER" id="PTHR32089">
    <property type="entry name" value="METHYL-ACCEPTING CHEMOTAXIS PROTEIN MCPB"/>
    <property type="match status" value="1"/>
</dbReference>
<dbReference type="Pfam" id="PF00015">
    <property type="entry name" value="MCPsignal"/>
    <property type="match status" value="1"/>
</dbReference>
<dbReference type="InterPro" id="IPR004089">
    <property type="entry name" value="MCPsignal_dom"/>
</dbReference>
<evidence type="ECO:0000313" key="9">
    <source>
        <dbReference type="Proteomes" id="UP000319449"/>
    </source>
</evidence>
<dbReference type="InterPro" id="IPR024478">
    <property type="entry name" value="HlyB_4HB_MCP"/>
</dbReference>
<evidence type="ECO:0000256" key="5">
    <source>
        <dbReference type="SAM" id="Phobius"/>
    </source>
</evidence>
<proteinExistence type="inferred from homology"/>
<keyword evidence="5" id="KW-1133">Transmembrane helix</keyword>
<comment type="caution">
    <text evidence="8">The sequence shown here is derived from an EMBL/GenBank/DDBJ whole genome shotgun (WGS) entry which is preliminary data.</text>
</comment>
<evidence type="ECO:0000256" key="2">
    <source>
        <dbReference type="ARBA" id="ARBA00023224"/>
    </source>
</evidence>
<protein>
    <submittedName>
        <fullName evidence="8">Methyl-accepting chemotaxis protein</fullName>
    </submittedName>
</protein>
<evidence type="ECO:0000256" key="4">
    <source>
        <dbReference type="PROSITE-ProRule" id="PRU00284"/>
    </source>
</evidence>
<dbReference type="PROSITE" id="PS50885">
    <property type="entry name" value="HAMP"/>
    <property type="match status" value="1"/>
</dbReference>
<name>A0A562WSJ5_9BACT</name>
<dbReference type="Gene3D" id="1.10.287.950">
    <property type="entry name" value="Methyl-accepting chemotaxis protein"/>
    <property type="match status" value="1"/>
</dbReference>
<feature type="transmembrane region" description="Helical" evidence="5">
    <location>
        <begin position="195"/>
        <end position="215"/>
    </location>
</feature>
<dbReference type="Proteomes" id="UP000319449">
    <property type="component" value="Unassembled WGS sequence"/>
</dbReference>
<dbReference type="GO" id="GO:0007165">
    <property type="term" value="P:signal transduction"/>
    <property type="evidence" value="ECO:0007669"/>
    <property type="project" value="UniProtKB-KW"/>
</dbReference>
<dbReference type="GO" id="GO:0006935">
    <property type="term" value="P:chemotaxis"/>
    <property type="evidence" value="ECO:0007669"/>
    <property type="project" value="InterPro"/>
</dbReference>
<feature type="domain" description="HAMP" evidence="7">
    <location>
        <begin position="217"/>
        <end position="269"/>
    </location>
</feature>
<sequence>MKNFLLHMKMSNKLMLSSAVSLFSLLLLGAVAYSGLHTQTKSINDIYNIRFKTYETCANRFGDISQANTGLYKLISWTGAKYDSNKVSELGQEVQRTLKESTASLVQLQKAPGTSAEEKKLLQPILAKLNEYDKSANDLIDMLQTDLNAATMFMGSTEDAFRDIKANFDKLLVLEKSLSNDQYATAIASSNRTNLIVITVLIVAFILSFTISTFLHKIILAPVRETVAGIERVAAGDFTRKIDVASRDEVGQMAGNFNQLLEKLNRILREVAETSTKVAVAANQLRSTSEQMATGTEQVATQASTVATAGEEMAATSDEIAQNCNLAAQKGNEANLSARSGATVVEESVKGMEKIALQVKASAKTMETLGQRSNQIGEIIGTIEDIADQTNLLALNAAIEAARAGEQGRGFAVVADEVRALAERTTKATKEIGTMIKAIQLETENAVGAMGIGVKEVEEGTQRAATSGQAIQDILNHISEVTMQVNQIATAAAEQTATTGEISNNIQQINQVVNQTARGAQETASAASQLSHLSGELQQLVAQFKLAA</sequence>
<evidence type="ECO:0000313" key="8">
    <source>
        <dbReference type="EMBL" id="TWJ32394.1"/>
    </source>
</evidence>
<keyword evidence="2 4" id="KW-0807">Transducer</keyword>
<evidence type="ECO:0000259" key="6">
    <source>
        <dbReference type="PROSITE" id="PS50111"/>
    </source>
</evidence>
<dbReference type="InterPro" id="IPR003660">
    <property type="entry name" value="HAMP_dom"/>
</dbReference>
<accession>A0A562WSJ5</accession>
<feature type="domain" description="Methyl-accepting transducer" evidence="6">
    <location>
        <begin position="274"/>
        <end position="510"/>
    </location>
</feature>
<dbReference type="GO" id="GO:0016020">
    <property type="term" value="C:membrane"/>
    <property type="evidence" value="ECO:0007669"/>
    <property type="project" value="UniProtKB-SubCell"/>
</dbReference>